<reference evidence="1" key="1">
    <citation type="submission" date="2023-04" db="EMBL/GenBank/DDBJ databases">
        <title>Draft Genome sequencing of Naganishia species isolated from polar environments using Oxford Nanopore Technology.</title>
        <authorList>
            <person name="Leo P."/>
            <person name="Venkateswaran K."/>
        </authorList>
    </citation>
    <scope>NUCLEOTIDE SEQUENCE</scope>
    <source>
        <strain evidence="1">MNA-CCFEE 5261</strain>
    </source>
</reference>
<accession>A0ACC2W9S5</accession>
<dbReference type="Proteomes" id="UP001241377">
    <property type="component" value="Unassembled WGS sequence"/>
</dbReference>
<name>A0ACC2W9S5_9TREE</name>
<protein>
    <submittedName>
        <fullName evidence="1">Uncharacterized protein</fullName>
    </submittedName>
</protein>
<evidence type="ECO:0000313" key="2">
    <source>
        <dbReference type="Proteomes" id="UP001241377"/>
    </source>
</evidence>
<sequence length="663" mass="76047">MVHVSSLALAGLAHVSYALAAPYEQAVFDTPSPGRIDKINPLKHLSAISPFFIPTEEPTELPNQTCNITSASFLIRHSSIMGNDDEFELTMQPFIWKVGNFSQDVYPTEAELAEWRMRKMRGEVSVLDEDVGVDRWLFLRDWHTPVKEETLEKLSKRGSDDAEYFGKYLRKKLGYLFPSPQKGKDDRKDHVGKHKKKLFGRRGKEDGDSDGKAPHHHHRNKEGHDIPEKNPKHKEPGPPYKIWTASSGRDIDTAQAFIKGAFPDHQAGKEGNGDGVNVQLIKVPNRKKDWEQSLTPHKACDTFEKESSLKPAEKWLHIYAPRIRERLNDVVPRVSAQLDDMDILAMMELCGYETIIQGDSGFCNIFTDEEWLDGEWYFDVRFHYMMGYGNELSPFLGAPWVKTARHLLAGEVDDQQPHDKDGNTDGNDGHLFADWLEEIAEESEELLDFDVVDFLEDVVDDGWSLFKRDHHKDKKHKKEHKIKKDHKRKKGDKKKKGEKGKKDKDGDKLPEPRLPPNGTHTQLLHAFFTHRESPAFVATFLNLYNDTRNGMPPASSPPALETRPEPRQWRTSELVPFLGHIALERFSCGMQDHDTASVAGNKTDTSNDYVRAMVNGKFERMVGCEDGLESTCRWDTFEKWIDARLKIWGEQWWDEVCTKKDHE</sequence>
<comment type="caution">
    <text evidence="1">The sequence shown here is derived from an EMBL/GenBank/DDBJ whole genome shotgun (WGS) entry which is preliminary data.</text>
</comment>
<proteinExistence type="predicted"/>
<dbReference type="EMBL" id="JASBWR010000024">
    <property type="protein sequence ID" value="KAJ9107832.1"/>
    <property type="molecule type" value="Genomic_DNA"/>
</dbReference>
<keyword evidence="2" id="KW-1185">Reference proteome</keyword>
<gene>
    <name evidence="1" type="ORF">QFC19_002738</name>
</gene>
<organism evidence="1 2">
    <name type="scientific">Naganishia cerealis</name>
    <dbReference type="NCBI Taxonomy" id="610337"/>
    <lineage>
        <taxon>Eukaryota</taxon>
        <taxon>Fungi</taxon>
        <taxon>Dikarya</taxon>
        <taxon>Basidiomycota</taxon>
        <taxon>Agaricomycotina</taxon>
        <taxon>Tremellomycetes</taxon>
        <taxon>Filobasidiales</taxon>
        <taxon>Filobasidiaceae</taxon>
        <taxon>Naganishia</taxon>
    </lineage>
</organism>
<evidence type="ECO:0000313" key="1">
    <source>
        <dbReference type="EMBL" id="KAJ9107832.1"/>
    </source>
</evidence>